<dbReference type="Pfam" id="PF19834">
    <property type="entry name" value="DUF6314"/>
    <property type="match status" value="1"/>
</dbReference>
<sequence>MAHTRNEAPAAMTRFAGRWRVHRDITDFASRWTGKFEGEAVFAPAQGEDTLLYREEGKLTFAGLRSATATRDYVWRFPAEDRVEVFFADGRPFHSFDPGQKDTEADHLCAADLYQVRYVFEADEAWRAEWRVEGPMKDYRMVTFYRRFATEEALSRPSVPYQR</sequence>
<proteinExistence type="predicted"/>
<keyword evidence="3" id="KW-1185">Reference proteome</keyword>
<organism evidence="2 3">
    <name type="scientific">Rubricella aquisinus</name>
    <dbReference type="NCBI Taxonomy" id="2028108"/>
    <lineage>
        <taxon>Bacteria</taxon>
        <taxon>Pseudomonadati</taxon>
        <taxon>Pseudomonadota</taxon>
        <taxon>Alphaproteobacteria</taxon>
        <taxon>Rhodobacterales</taxon>
        <taxon>Paracoccaceae</taxon>
        <taxon>Rubricella</taxon>
    </lineage>
</organism>
<evidence type="ECO:0000259" key="1">
    <source>
        <dbReference type="Pfam" id="PF19834"/>
    </source>
</evidence>
<comment type="caution">
    <text evidence="2">The sequence shown here is derived from an EMBL/GenBank/DDBJ whole genome shotgun (WGS) entry which is preliminary data.</text>
</comment>
<accession>A0A840WHP5</accession>
<evidence type="ECO:0000313" key="2">
    <source>
        <dbReference type="EMBL" id="MBB5514648.1"/>
    </source>
</evidence>
<dbReference type="EMBL" id="JACIJS010000002">
    <property type="protein sequence ID" value="MBB5514648.1"/>
    <property type="molecule type" value="Genomic_DNA"/>
</dbReference>
<dbReference type="Proteomes" id="UP000553766">
    <property type="component" value="Unassembled WGS sequence"/>
</dbReference>
<dbReference type="AlphaFoldDB" id="A0A840WHP5"/>
<dbReference type="InterPro" id="IPR045632">
    <property type="entry name" value="DUF6314"/>
</dbReference>
<gene>
    <name evidence="2" type="ORF">FHS89_000654</name>
</gene>
<evidence type="ECO:0000313" key="3">
    <source>
        <dbReference type="Proteomes" id="UP000553766"/>
    </source>
</evidence>
<feature type="domain" description="DUF6314" evidence="1">
    <location>
        <begin position="15"/>
        <end position="147"/>
    </location>
</feature>
<protein>
    <recommendedName>
        <fullName evidence="1">DUF6314 domain-containing protein</fullName>
    </recommendedName>
</protein>
<reference evidence="2 3" key="1">
    <citation type="submission" date="2020-08" db="EMBL/GenBank/DDBJ databases">
        <title>Genomic Encyclopedia of Type Strains, Phase IV (KMG-IV): sequencing the most valuable type-strain genomes for metagenomic binning, comparative biology and taxonomic classification.</title>
        <authorList>
            <person name="Goeker M."/>
        </authorList>
    </citation>
    <scope>NUCLEOTIDE SEQUENCE [LARGE SCALE GENOMIC DNA]</scope>
    <source>
        <strain evidence="2 3">DSM 103377</strain>
    </source>
</reference>
<name>A0A840WHP5_9RHOB</name>